<name>A0ABY7TCA8_9SPHI</name>
<protein>
    <submittedName>
        <fullName evidence="3">Plasmid mobilization relaxosome protein MobC</fullName>
    </submittedName>
</protein>
<feature type="signal peptide" evidence="1">
    <location>
        <begin position="1"/>
        <end position="23"/>
    </location>
</feature>
<keyword evidence="4" id="KW-1185">Reference proteome</keyword>
<dbReference type="InterPro" id="IPR008687">
    <property type="entry name" value="MobC"/>
</dbReference>
<proteinExistence type="predicted"/>
<sequence length="193" mass="21890">MRLLFTKSAVLLMQGALLFFTLQDVFLSDGNPSGFPVCQKESCPADAGGKKFRNSISLLMTRNKGGRPPAGNDRRSFKIDVRFTEAEYRQVEQLERELGLKKTELVRQKLLFEGKGLAVNAAELMGRLDAISLELSRSGNNINQLARYANRLQKRGLLSPPVVDEYLRLLRRHEDEQMELAVLFRKLIRSLIP</sequence>
<gene>
    <name evidence="3" type="primary">mobC</name>
    <name evidence="3" type="ORF">PQO05_05275</name>
</gene>
<reference evidence="3 4" key="1">
    <citation type="submission" date="2023-02" db="EMBL/GenBank/DDBJ databases">
        <title>Genome sequence of Mucilaginibacter jinjuensis strain KACC 16571.</title>
        <authorList>
            <person name="Kim S."/>
            <person name="Heo J."/>
            <person name="Kwon S.-W."/>
        </authorList>
    </citation>
    <scope>NUCLEOTIDE SEQUENCE [LARGE SCALE GENOMIC DNA]</scope>
    <source>
        <strain evidence="3 4">KACC 16571</strain>
    </source>
</reference>
<evidence type="ECO:0000313" key="3">
    <source>
        <dbReference type="EMBL" id="WCT13343.1"/>
    </source>
</evidence>
<organism evidence="3 4">
    <name type="scientific">Mucilaginibacter jinjuensis</name>
    <dbReference type="NCBI Taxonomy" id="1176721"/>
    <lineage>
        <taxon>Bacteria</taxon>
        <taxon>Pseudomonadati</taxon>
        <taxon>Bacteroidota</taxon>
        <taxon>Sphingobacteriia</taxon>
        <taxon>Sphingobacteriales</taxon>
        <taxon>Sphingobacteriaceae</taxon>
        <taxon>Mucilaginibacter</taxon>
    </lineage>
</organism>
<dbReference type="Pfam" id="PF05713">
    <property type="entry name" value="MobC"/>
    <property type="match status" value="1"/>
</dbReference>
<dbReference type="RefSeq" id="WP_273631628.1">
    <property type="nucleotide sequence ID" value="NZ_CP117167.1"/>
</dbReference>
<dbReference type="Proteomes" id="UP001216139">
    <property type="component" value="Chromosome"/>
</dbReference>
<evidence type="ECO:0000256" key="1">
    <source>
        <dbReference type="SAM" id="SignalP"/>
    </source>
</evidence>
<accession>A0ABY7TCA8</accession>
<feature type="chain" id="PRO_5046959138" evidence="1">
    <location>
        <begin position="24"/>
        <end position="193"/>
    </location>
</feature>
<evidence type="ECO:0000259" key="2">
    <source>
        <dbReference type="Pfam" id="PF05713"/>
    </source>
</evidence>
<dbReference type="EMBL" id="CP117167">
    <property type="protein sequence ID" value="WCT13343.1"/>
    <property type="molecule type" value="Genomic_DNA"/>
</dbReference>
<keyword evidence="1" id="KW-0732">Signal</keyword>
<evidence type="ECO:0000313" key="4">
    <source>
        <dbReference type="Proteomes" id="UP001216139"/>
    </source>
</evidence>
<feature type="domain" description="Bacterial mobilisation" evidence="2">
    <location>
        <begin position="134"/>
        <end position="171"/>
    </location>
</feature>